<dbReference type="AlphaFoldDB" id="A0A8C1NSD0"/>
<evidence type="ECO:0000313" key="2">
    <source>
        <dbReference type="Proteomes" id="UP000694427"/>
    </source>
</evidence>
<dbReference type="Proteomes" id="UP000694427">
    <property type="component" value="Unplaced"/>
</dbReference>
<name>A0A8C1NSD0_CYPCA</name>
<protein>
    <submittedName>
        <fullName evidence="1">Uncharacterized protein</fullName>
    </submittedName>
</protein>
<keyword evidence="2" id="KW-1185">Reference proteome</keyword>
<proteinExistence type="predicted"/>
<accession>A0A8C1NSD0</accession>
<dbReference type="Ensembl" id="ENSCCRT00010104372.1">
    <property type="protein sequence ID" value="ENSCCRP00010094060.1"/>
    <property type="gene ID" value="ENSCCRG00010041185.1"/>
</dbReference>
<reference evidence="1" key="1">
    <citation type="submission" date="2025-08" db="UniProtKB">
        <authorList>
            <consortium name="Ensembl"/>
        </authorList>
    </citation>
    <scope>IDENTIFICATION</scope>
</reference>
<evidence type="ECO:0000313" key="1">
    <source>
        <dbReference type="Ensembl" id="ENSCCRP00010094060.1"/>
    </source>
</evidence>
<sequence>NVGALPHKKIRTKHQSRNELEALRKDKFVVIKSADKTGAVVILGRHAYETEIQRQLSVTSFYEKLNYNPVSSFKTSVYDSLKQLLEHGCITKAEFEFMWVEHPAPAAYKDVPAGRPVVSAIGSLTEKFLSYIVKLPIVICSYMDYHITLFL</sequence>
<organism evidence="1 2">
    <name type="scientific">Cyprinus carpio</name>
    <name type="common">Common carp</name>
    <dbReference type="NCBI Taxonomy" id="7962"/>
    <lineage>
        <taxon>Eukaryota</taxon>
        <taxon>Metazoa</taxon>
        <taxon>Chordata</taxon>
        <taxon>Craniata</taxon>
        <taxon>Vertebrata</taxon>
        <taxon>Euteleostomi</taxon>
        <taxon>Actinopterygii</taxon>
        <taxon>Neopterygii</taxon>
        <taxon>Teleostei</taxon>
        <taxon>Ostariophysi</taxon>
        <taxon>Cypriniformes</taxon>
        <taxon>Cyprinidae</taxon>
        <taxon>Cyprininae</taxon>
        <taxon>Cyprinus</taxon>
    </lineage>
</organism>
<reference evidence="1" key="2">
    <citation type="submission" date="2025-09" db="UniProtKB">
        <authorList>
            <consortium name="Ensembl"/>
        </authorList>
    </citation>
    <scope>IDENTIFICATION</scope>
</reference>